<sequence length="71" mass="7382">MASNRNVASLAVACAHGGHIESSDVSVDSLLTSVAEIQRRRKSTSKIDVFPGAATERPTTQIVPCAGCDVV</sequence>
<keyword evidence="2" id="KW-1185">Reference proteome</keyword>
<proteinExistence type="predicted"/>
<evidence type="ECO:0000313" key="2">
    <source>
        <dbReference type="Proteomes" id="UP000070501"/>
    </source>
</evidence>
<protein>
    <submittedName>
        <fullName evidence="1">Uncharacterized protein</fullName>
    </submittedName>
</protein>
<dbReference type="InParanoid" id="A0A136J6T0"/>
<reference evidence="2" key="1">
    <citation type="submission" date="2016-02" db="EMBL/GenBank/DDBJ databases">
        <title>Draft genome sequence of Microdochium bolleyi, a fungal endophyte of beachgrass.</title>
        <authorList>
            <consortium name="DOE Joint Genome Institute"/>
            <person name="David A.S."/>
            <person name="May G."/>
            <person name="Haridas S."/>
            <person name="Lim J."/>
            <person name="Wang M."/>
            <person name="Labutti K."/>
            <person name="Lipzen A."/>
            <person name="Barry K."/>
            <person name="Grigoriev I.V."/>
        </authorList>
    </citation>
    <scope>NUCLEOTIDE SEQUENCE [LARGE SCALE GENOMIC DNA]</scope>
    <source>
        <strain evidence="2">J235TASD1</strain>
    </source>
</reference>
<dbReference type="EMBL" id="KQ964248">
    <property type="protein sequence ID" value="KXJ92706.1"/>
    <property type="molecule type" value="Genomic_DNA"/>
</dbReference>
<dbReference type="AlphaFoldDB" id="A0A136J6T0"/>
<accession>A0A136J6T0</accession>
<gene>
    <name evidence="1" type="ORF">Micbo1qcDRAFT_160482</name>
</gene>
<dbReference type="Proteomes" id="UP000070501">
    <property type="component" value="Unassembled WGS sequence"/>
</dbReference>
<name>A0A136J6T0_9PEZI</name>
<evidence type="ECO:0000313" key="1">
    <source>
        <dbReference type="EMBL" id="KXJ92706.1"/>
    </source>
</evidence>
<organism evidence="1 2">
    <name type="scientific">Microdochium bolleyi</name>
    <dbReference type="NCBI Taxonomy" id="196109"/>
    <lineage>
        <taxon>Eukaryota</taxon>
        <taxon>Fungi</taxon>
        <taxon>Dikarya</taxon>
        <taxon>Ascomycota</taxon>
        <taxon>Pezizomycotina</taxon>
        <taxon>Sordariomycetes</taxon>
        <taxon>Xylariomycetidae</taxon>
        <taxon>Xylariales</taxon>
        <taxon>Microdochiaceae</taxon>
        <taxon>Microdochium</taxon>
    </lineage>
</organism>